<dbReference type="Gene3D" id="3.20.20.70">
    <property type="entry name" value="Aldolase class I"/>
    <property type="match status" value="1"/>
</dbReference>
<comment type="caution">
    <text evidence="6">The sequence shown here is derived from an EMBL/GenBank/DDBJ whole genome shotgun (WGS) entry which is preliminary data.</text>
</comment>
<dbReference type="Proteomes" id="UP001407405">
    <property type="component" value="Unassembled WGS sequence"/>
</dbReference>
<dbReference type="PANTHER" id="PTHR32332">
    <property type="entry name" value="2-NITROPROPANE DIOXYGENASE"/>
    <property type="match status" value="1"/>
</dbReference>
<dbReference type="CDD" id="cd04730">
    <property type="entry name" value="NPD_like"/>
    <property type="match status" value="1"/>
</dbReference>
<evidence type="ECO:0000256" key="4">
    <source>
        <dbReference type="ARBA" id="ARBA00022643"/>
    </source>
</evidence>
<name>A0ABU9VVJ9_9CLOT</name>
<dbReference type="EMBL" id="JBCITM010000012">
    <property type="protein sequence ID" value="MEN1761199.1"/>
    <property type="molecule type" value="Genomic_DNA"/>
</dbReference>
<organism evidence="6 7">
    <name type="scientific">Anoxynatronum sibiricum</name>
    <dbReference type="NCBI Taxonomy" id="210623"/>
    <lineage>
        <taxon>Bacteria</taxon>
        <taxon>Bacillati</taxon>
        <taxon>Bacillota</taxon>
        <taxon>Clostridia</taxon>
        <taxon>Eubacteriales</taxon>
        <taxon>Clostridiaceae</taxon>
        <taxon>Anoxynatronum</taxon>
    </lineage>
</organism>
<evidence type="ECO:0000256" key="3">
    <source>
        <dbReference type="ARBA" id="ARBA00022630"/>
    </source>
</evidence>
<keyword evidence="7" id="KW-1185">Reference proteome</keyword>
<keyword evidence="5 6" id="KW-0560">Oxidoreductase</keyword>
<evidence type="ECO:0000256" key="2">
    <source>
        <dbReference type="ARBA" id="ARBA00013457"/>
    </source>
</evidence>
<dbReference type="PANTHER" id="PTHR32332:SF18">
    <property type="entry name" value="2-NITROPROPANE DIOXYGENASE"/>
    <property type="match status" value="1"/>
</dbReference>
<dbReference type="InterPro" id="IPR004136">
    <property type="entry name" value="NMO"/>
</dbReference>
<sequence length="364" mass="38422">MKIPPLTIGDLTVPVPIIQGGMGVGVSLSRLAAAVANAGGVGVMAGVQMGFDEPDFATNTQAANERALRRHIRTAKELSPQGVIGLNVMTAINHYKETVKAAVEEKIDLIISGAGLPSELPGLVKGSATKIAPIVSSGKAAALIAKMWDRKHGVSPDLVIVEGPEAGGHLGFSREELTQTPPIKLETLVRDVLEAMKATEEKYRKKIPVIAAGGIFNGADIARFLNMGAAGVQMGTRFVATEECDAHLSFKEAYVKSVKETIDLVLSPVGMPGRAVINAFMEKTRQVRVPAERCSNCLKPCNPAETPYCISDALIRAVQGNLDEGLIFTGSSAWRIEGITTVKALMETLVSETEEALATDVGVG</sequence>
<dbReference type="GO" id="GO:0004497">
    <property type="term" value="F:monooxygenase activity"/>
    <property type="evidence" value="ECO:0007669"/>
    <property type="project" value="UniProtKB-KW"/>
</dbReference>
<dbReference type="InterPro" id="IPR013785">
    <property type="entry name" value="Aldolase_TIM"/>
</dbReference>
<gene>
    <name evidence="6" type="ORF">AAIG11_11970</name>
</gene>
<dbReference type="RefSeq" id="WP_343186499.1">
    <property type="nucleotide sequence ID" value="NZ_JBCITM010000012.1"/>
</dbReference>
<evidence type="ECO:0000256" key="1">
    <source>
        <dbReference type="ARBA" id="ARBA00003535"/>
    </source>
</evidence>
<dbReference type="SUPFAM" id="SSF51412">
    <property type="entry name" value="Inosine monophosphate dehydrogenase (IMPDH)"/>
    <property type="match status" value="1"/>
</dbReference>
<evidence type="ECO:0000313" key="7">
    <source>
        <dbReference type="Proteomes" id="UP001407405"/>
    </source>
</evidence>
<protein>
    <recommendedName>
        <fullName evidence="2">Probable nitronate monooxygenase</fullName>
    </recommendedName>
</protein>
<reference evidence="6 7" key="1">
    <citation type="submission" date="2024-04" db="EMBL/GenBank/DDBJ databases">
        <title>Genome sequencing and metabolic network reconstruction of aminoacids and betaine degradation by Anoxynatronum sibiricum.</title>
        <authorList>
            <person name="Detkova E.N."/>
            <person name="Boltjanskaja Y.V."/>
            <person name="Mardanov A.V."/>
            <person name="Kevbrin V."/>
        </authorList>
    </citation>
    <scope>NUCLEOTIDE SEQUENCE [LARGE SCALE GENOMIC DNA]</scope>
    <source>
        <strain evidence="6 7">Z-7981</strain>
    </source>
</reference>
<keyword evidence="3" id="KW-0285">Flavoprotein</keyword>
<dbReference type="Pfam" id="PF03060">
    <property type="entry name" value="NMO"/>
    <property type="match status" value="1"/>
</dbReference>
<comment type="function">
    <text evidence="1">Nitronate monooxygenase that uses molecular oxygen to catalyze the oxidative denitrification of alkyl nitronates. Acts on propionate 3-nitronate (P3N), the presumed physiological substrate. Probably functions in the detoxification of P3N, a metabolic poison produced by plants and fungi as a defense mechanism.</text>
</comment>
<keyword evidence="6" id="KW-0503">Monooxygenase</keyword>
<evidence type="ECO:0000313" key="6">
    <source>
        <dbReference type="EMBL" id="MEN1761199.1"/>
    </source>
</evidence>
<accession>A0ABU9VVJ9</accession>
<keyword evidence="4" id="KW-0288">FMN</keyword>
<proteinExistence type="predicted"/>
<evidence type="ECO:0000256" key="5">
    <source>
        <dbReference type="ARBA" id="ARBA00023002"/>
    </source>
</evidence>